<dbReference type="Pfam" id="PF13561">
    <property type="entry name" value="adh_short_C2"/>
    <property type="match status" value="1"/>
</dbReference>
<dbReference type="PANTHER" id="PTHR42760:SF83">
    <property type="entry name" value="(3R)-3-HYDROXYACYL-COA DEHYDROGENASE"/>
    <property type="match status" value="1"/>
</dbReference>
<comment type="similarity">
    <text evidence="1">Belongs to the short-chain dehydrogenases/reductases (SDR) family.</text>
</comment>
<evidence type="ECO:0000256" key="3">
    <source>
        <dbReference type="ARBA" id="ARBA00023002"/>
    </source>
</evidence>
<gene>
    <name evidence="4" type="ORF">LTR16_001600</name>
</gene>
<evidence type="ECO:0000313" key="5">
    <source>
        <dbReference type="Proteomes" id="UP001357485"/>
    </source>
</evidence>
<name>A0ABR0LZE5_9PEZI</name>
<dbReference type="Gene3D" id="3.40.50.720">
    <property type="entry name" value="NAD(P)-binding Rossmann-like Domain"/>
    <property type="match status" value="1"/>
</dbReference>
<keyword evidence="3" id="KW-0560">Oxidoreductase</keyword>
<evidence type="ECO:0000256" key="1">
    <source>
        <dbReference type="ARBA" id="ARBA00006484"/>
    </source>
</evidence>
<comment type="caution">
    <text evidence="4">The sequence shown here is derived from an EMBL/GenBank/DDBJ whole genome shotgun (WGS) entry which is preliminary data.</text>
</comment>
<dbReference type="InterPro" id="IPR002347">
    <property type="entry name" value="SDR_fam"/>
</dbReference>
<reference evidence="4 5" key="1">
    <citation type="submission" date="2023-08" db="EMBL/GenBank/DDBJ databases">
        <title>Black Yeasts Isolated from many extreme environments.</title>
        <authorList>
            <person name="Coleine C."/>
            <person name="Stajich J.E."/>
            <person name="Selbmann L."/>
        </authorList>
    </citation>
    <scope>NUCLEOTIDE SEQUENCE [LARGE SCALE GENOMIC DNA]</scope>
    <source>
        <strain evidence="4 5">CCFEE 536</strain>
    </source>
</reference>
<dbReference type="Proteomes" id="UP001357485">
    <property type="component" value="Unassembled WGS sequence"/>
</dbReference>
<dbReference type="CDD" id="cd05233">
    <property type="entry name" value="SDR_c"/>
    <property type="match status" value="1"/>
</dbReference>
<sequence length="250" mass="26611">MSHRFDSKATLITGGASGIGYTWDRRATAQKLSSLGAELALCDISAKGLEETNKLRGGGHFTSIVDVGSTEEVNKFVGDVVAHFGKLDHVFNCAGVNPTSYDLETSSDEYWDKLVNTNLKGTFNVTRAAIPHLKSGCSFVNVSSILGLQAMAKMAIYCMTKSGIIGFSKSMALELGPRGIRTNIICPGYINTPTNSGVVEGAEGIRKMEQATAVGRLGQPEEIADVVAFLFSEESRYMNGSVVEIDGGIA</sequence>
<dbReference type="InterPro" id="IPR020904">
    <property type="entry name" value="Sc_DH/Rdtase_CS"/>
</dbReference>
<dbReference type="EMBL" id="JAVRRA010008298">
    <property type="protein sequence ID" value="KAK5257112.1"/>
    <property type="molecule type" value="Genomic_DNA"/>
</dbReference>
<proteinExistence type="inferred from homology"/>
<protein>
    <recommendedName>
        <fullName evidence="6">NAD(P)-binding protein</fullName>
    </recommendedName>
</protein>
<dbReference type="PROSITE" id="PS00061">
    <property type="entry name" value="ADH_SHORT"/>
    <property type="match status" value="1"/>
</dbReference>
<dbReference type="PRINTS" id="PR00081">
    <property type="entry name" value="GDHRDH"/>
</dbReference>
<accession>A0ABR0LZE5</accession>
<dbReference type="SUPFAM" id="SSF51735">
    <property type="entry name" value="NAD(P)-binding Rossmann-fold domains"/>
    <property type="match status" value="1"/>
</dbReference>
<dbReference type="PANTHER" id="PTHR42760">
    <property type="entry name" value="SHORT-CHAIN DEHYDROGENASES/REDUCTASES FAMILY MEMBER"/>
    <property type="match status" value="1"/>
</dbReference>
<dbReference type="PRINTS" id="PR00080">
    <property type="entry name" value="SDRFAMILY"/>
</dbReference>
<keyword evidence="5" id="KW-1185">Reference proteome</keyword>
<dbReference type="InterPro" id="IPR036291">
    <property type="entry name" value="NAD(P)-bd_dom_sf"/>
</dbReference>
<evidence type="ECO:0008006" key="6">
    <source>
        <dbReference type="Google" id="ProtNLM"/>
    </source>
</evidence>
<evidence type="ECO:0000256" key="2">
    <source>
        <dbReference type="ARBA" id="ARBA00022857"/>
    </source>
</evidence>
<evidence type="ECO:0000313" key="4">
    <source>
        <dbReference type="EMBL" id="KAK5257112.1"/>
    </source>
</evidence>
<keyword evidence="2" id="KW-0521">NADP</keyword>
<organism evidence="4 5">
    <name type="scientific">Cryomyces antarcticus</name>
    <dbReference type="NCBI Taxonomy" id="329879"/>
    <lineage>
        <taxon>Eukaryota</taxon>
        <taxon>Fungi</taxon>
        <taxon>Dikarya</taxon>
        <taxon>Ascomycota</taxon>
        <taxon>Pezizomycotina</taxon>
        <taxon>Dothideomycetes</taxon>
        <taxon>Dothideomycetes incertae sedis</taxon>
        <taxon>Cryomyces</taxon>
    </lineage>
</organism>